<dbReference type="Gene3D" id="1.10.10.2830">
    <property type="match status" value="1"/>
</dbReference>
<keyword evidence="6" id="KW-1185">Reference proteome</keyword>
<dbReference type="PANTHER" id="PTHR33375:SF1">
    <property type="entry name" value="CHROMOSOME-PARTITIONING PROTEIN PARB-RELATED"/>
    <property type="match status" value="1"/>
</dbReference>
<dbReference type="Pfam" id="PF17762">
    <property type="entry name" value="HTH_ParB"/>
    <property type="match status" value="1"/>
</dbReference>
<dbReference type="Pfam" id="PF02195">
    <property type="entry name" value="ParB_N"/>
    <property type="match status" value="1"/>
</dbReference>
<evidence type="ECO:0000256" key="3">
    <source>
        <dbReference type="SAM" id="MobiDB-lite"/>
    </source>
</evidence>
<name>A0ABW3XKV8_9ACTN</name>
<protein>
    <submittedName>
        <fullName evidence="5">ParB/RepB/Spo0J family partition protein</fullName>
    </submittedName>
</protein>
<dbReference type="SMART" id="SM00470">
    <property type="entry name" value="ParB"/>
    <property type="match status" value="1"/>
</dbReference>
<comment type="similarity">
    <text evidence="1">Belongs to the ParB family.</text>
</comment>
<comment type="caution">
    <text evidence="5">The sequence shown here is derived from an EMBL/GenBank/DDBJ whole genome shotgun (WGS) entry which is preliminary data.</text>
</comment>
<accession>A0ABW3XKV8</accession>
<dbReference type="InterPro" id="IPR041468">
    <property type="entry name" value="HTH_ParB/Spo0J"/>
</dbReference>
<feature type="compositionally biased region" description="Low complexity" evidence="3">
    <location>
        <begin position="304"/>
        <end position="322"/>
    </location>
</feature>
<gene>
    <name evidence="5" type="ORF">ACFQ5X_24955</name>
</gene>
<dbReference type="InterPro" id="IPR003115">
    <property type="entry name" value="ParB_N"/>
</dbReference>
<dbReference type="PANTHER" id="PTHR33375">
    <property type="entry name" value="CHROMOSOME-PARTITIONING PROTEIN PARB-RELATED"/>
    <property type="match status" value="1"/>
</dbReference>
<feature type="domain" description="ParB-like N-terminal" evidence="4">
    <location>
        <begin position="29"/>
        <end position="152"/>
    </location>
</feature>
<proteinExistence type="inferred from homology"/>
<feature type="region of interest" description="Disordered" evidence="3">
    <location>
        <begin position="243"/>
        <end position="335"/>
    </location>
</feature>
<dbReference type="SUPFAM" id="SSF110849">
    <property type="entry name" value="ParB/Sulfiredoxin"/>
    <property type="match status" value="1"/>
</dbReference>
<dbReference type="SUPFAM" id="SSF109709">
    <property type="entry name" value="KorB DNA-binding domain-like"/>
    <property type="match status" value="1"/>
</dbReference>
<dbReference type="Gene3D" id="3.90.1530.30">
    <property type="match status" value="1"/>
</dbReference>
<organism evidence="5 6">
    <name type="scientific">Streptomyces kaempferi</name>
    <dbReference type="NCBI Taxonomy" id="333725"/>
    <lineage>
        <taxon>Bacteria</taxon>
        <taxon>Bacillati</taxon>
        <taxon>Actinomycetota</taxon>
        <taxon>Actinomycetes</taxon>
        <taxon>Kitasatosporales</taxon>
        <taxon>Streptomycetaceae</taxon>
        <taxon>Streptomyces</taxon>
    </lineage>
</organism>
<feature type="compositionally biased region" description="Polar residues" evidence="3">
    <location>
        <begin position="278"/>
        <end position="295"/>
    </location>
</feature>
<evidence type="ECO:0000259" key="4">
    <source>
        <dbReference type="SMART" id="SM00470"/>
    </source>
</evidence>
<feature type="region of interest" description="Disordered" evidence="3">
    <location>
        <begin position="1"/>
        <end position="33"/>
    </location>
</feature>
<evidence type="ECO:0000256" key="1">
    <source>
        <dbReference type="ARBA" id="ARBA00006295"/>
    </source>
</evidence>
<feature type="region of interest" description="Disordered" evidence="3">
    <location>
        <begin position="39"/>
        <end position="58"/>
    </location>
</feature>
<dbReference type="InterPro" id="IPR050336">
    <property type="entry name" value="Chromosome_partition/occlusion"/>
</dbReference>
<dbReference type="NCBIfam" id="TIGR00180">
    <property type="entry name" value="parB_part"/>
    <property type="match status" value="1"/>
</dbReference>
<dbReference type="InterPro" id="IPR004437">
    <property type="entry name" value="ParB/RepB/Spo0J"/>
</dbReference>
<reference evidence="6" key="1">
    <citation type="journal article" date="2019" name="Int. J. Syst. Evol. Microbiol.">
        <title>The Global Catalogue of Microorganisms (GCM) 10K type strain sequencing project: providing services to taxonomists for standard genome sequencing and annotation.</title>
        <authorList>
            <consortium name="The Broad Institute Genomics Platform"/>
            <consortium name="The Broad Institute Genome Sequencing Center for Infectious Disease"/>
            <person name="Wu L."/>
            <person name="Ma J."/>
        </authorList>
    </citation>
    <scope>NUCLEOTIDE SEQUENCE [LARGE SCALE GENOMIC DNA]</scope>
    <source>
        <strain evidence="6">CGMCC 4.7020</strain>
    </source>
</reference>
<evidence type="ECO:0000256" key="2">
    <source>
        <dbReference type="ARBA" id="ARBA00022829"/>
    </source>
</evidence>
<evidence type="ECO:0000313" key="5">
    <source>
        <dbReference type="EMBL" id="MFD1309094.1"/>
    </source>
</evidence>
<keyword evidence="2" id="KW-0159">Chromosome partition</keyword>
<dbReference type="EMBL" id="JBHTMM010000033">
    <property type="protein sequence ID" value="MFD1309094.1"/>
    <property type="molecule type" value="Genomic_DNA"/>
</dbReference>
<dbReference type="Proteomes" id="UP001597058">
    <property type="component" value="Unassembled WGS sequence"/>
</dbReference>
<dbReference type="InterPro" id="IPR036086">
    <property type="entry name" value="ParB/Sulfiredoxin_sf"/>
</dbReference>
<evidence type="ECO:0000313" key="6">
    <source>
        <dbReference type="Proteomes" id="UP001597058"/>
    </source>
</evidence>
<sequence>MAAKKKGWTDLLGTPGPAGTTAPEADTEQPAPVTVLMHTIVGNPDNPRPEDDYNDSDPEFRELKASMKEIGQLQPVAVVSRSVFEQAKPDAVAAAKPAVRKLLTDADWVVVTGNRRLAAARQLGWTRIDIRVQDQLGDEEGRIDEAVIIENIHRKNLAPIKEAEYLAGMLKRHGSQEKVAERIGKSQVYVSQRLALLKLAPDLQEAVDGGTLKIKQARMLAGKTSDHDQQRAQAAELKAIAAEPAPPGPRSTPPVQNPVLKPAPESERSSGPAEFHGVTSQEGASRSTPGTTVEAQPSVERPEQAAPPAAEVVPEPRVAVEPGDGQQPKRLPYDDGPYIGHHLAVKMGDPAYFAMLQVLVEKGRERNPEELAAVLEKAHVSAG</sequence>
<dbReference type="RefSeq" id="WP_381328799.1">
    <property type="nucleotide sequence ID" value="NZ_JBHTMM010000033.1"/>
</dbReference>
<feature type="compositionally biased region" description="Pro residues" evidence="3">
    <location>
        <begin position="244"/>
        <end position="256"/>
    </location>
</feature>